<dbReference type="InterPro" id="IPR050090">
    <property type="entry name" value="Tyrosine_recombinase_XerCD"/>
</dbReference>
<dbReference type="InterPro" id="IPR044068">
    <property type="entry name" value="CB"/>
</dbReference>
<protein>
    <submittedName>
        <fullName evidence="9">Site-specific tyrosine recombinase XerC</fullName>
    </submittedName>
</protein>
<reference evidence="9 10" key="1">
    <citation type="submission" date="2018-06" db="EMBL/GenBank/DDBJ databases">
        <authorList>
            <consortium name="Pathogen Informatics"/>
            <person name="Doyle S."/>
        </authorList>
    </citation>
    <scope>NUCLEOTIDE SEQUENCE [LARGE SCALE GENOMIC DNA]</scope>
    <source>
        <strain evidence="9 10">NCTC13350</strain>
    </source>
</reference>
<keyword evidence="2" id="KW-0229">DNA integration</keyword>
<proteinExistence type="inferred from homology"/>
<dbReference type="GO" id="GO:0003677">
    <property type="term" value="F:DNA binding"/>
    <property type="evidence" value="ECO:0007669"/>
    <property type="project" value="UniProtKB-UniRule"/>
</dbReference>
<evidence type="ECO:0000256" key="6">
    <source>
        <dbReference type="SAM" id="MobiDB-lite"/>
    </source>
</evidence>
<evidence type="ECO:0000259" key="8">
    <source>
        <dbReference type="PROSITE" id="PS51900"/>
    </source>
</evidence>
<accession>A0A378ZUT3</accession>
<dbReference type="SUPFAM" id="SSF56349">
    <property type="entry name" value="DNA breaking-rejoining enzymes"/>
    <property type="match status" value="1"/>
</dbReference>
<dbReference type="EMBL" id="UGSK01000001">
    <property type="protein sequence ID" value="SUB00848.1"/>
    <property type="molecule type" value="Genomic_DNA"/>
</dbReference>
<feature type="region of interest" description="Disordered" evidence="6">
    <location>
        <begin position="547"/>
        <end position="583"/>
    </location>
</feature>
<dbReference type="InterPro" id="IPR013762">
    <property type="entry name" value="Integrase-like_cat_sf"/>
</dbReference>
<feature type="compositionally biased region" description="Basic and acidic residues" evidence="6">
    <location>
        <begin position="570"/>
        <end position="583"/>
    </location>
</feature>
<dbReference type="InterPro" id="IPR002104">
    <property type="entry name" value="Integrase_catalytic"/>
</dbReference>
<dbReference type="InterPro" id="IPR011010">
    <property type="entry name" value="DNA_brk_join_enz"/>
</dbReference>
<feature type="domain" description="Tyr recombinase" evidence="7">
    <location>
        <begin position="336"/>
        <end position="532"/>
    </location>
</feature>
<dbReference type="GO" id="GO:0006310">
    <property type="term" value="P:DNA recombination"/>
    <property type="evidence" value="ECO:0007669"/>
    <property type="project" value="UniProtKB-KW"/>
</dbReference>
<sequence length="583" mass="66309">MPDYFFREGSGFSFRRRVPERLQPRIGLKEIYRSLKTSVRSEARRRAAALFLVSERLFELSEYEILSDEEVRACARRWLNMPGWRKIIAANIDGMTPAELRYDGDDVPDRLLTGWLDERWTPEQERQEQAYSALLSAGYQGPFERKTIDRTLDELLSLLAERVEKRKQLVFRPEEIIASPSPSVPGHAASQSTTPLITPEVHKHAAEWQDALTGGWGDRKAISSHSARQYGVAVRLFIEIIGNKPVGAVSREDAGIFRSQLLRLPSTHGKGRAVHALKAIEQAERAGAERATMKTVKRHMTAMNGYWAWLTHQGHLPYGESPFSGHAFPGTKSSSRDRDDWSAEGLELLFNSGDYRTAPADSALHWLPLISLHSGMRLEEICRLRPAHDIASLNGIPCFIIQPHPDDGWDPKTEAGERKIPVHSWLIEHGLMNLVEKRRQEVSTRLFPGMVPNRDNKLSAEFSREFSRLKTGLGFGRKVVFHSFRHTFKTVLESTNYQERHINSVMGHEGLRGEGATYVKRVLVSKLKEIVEAFECPLPLDFLPHPNLETDTLNPTPTRFGSRRGKRPVRIRDSRKDVAREKN</sequence>
<dbReference type="GO" id="GO:0015074">
    <property type="term" value="P:DNA integration"/>
    <property type="evidence" value="ECO:0007669"/>
    <property type="project" value="UniProtKB-KW"/>
</dbReference>
<evidence type="ECO:0000313" key="10">
    <source>
        <dbReference type="Proteomes" id="UP000255000"/>
    </source>
</evidence>
<dbReference type="PANTHER" id="PTHR30349">
    <property type="entry name" value="PHAGE INTEGRASE-RELATED"/>
    <property type="match status" value="1"/>
</dbReference>
<dbReference type="InterPro" id="IPR046668">
    <property type="entry name" value="DUF6538"/>
</dbReference>
<evidence type="ECO:0000256" key="1">
    <source>
        <dbReference type="ARBA" id="ARBA00008857"/>
    </source>
</evidence>
<dbReference type="OrthoDB" id="7222937at2"/>
<dbReference type="Pfam" id="PF20172">
    <property type="entry name" value="DUF6538"/>
    <property type="match status" value="1"/>
</dbReference>
<dbReference type="Pfam" id="PF00589">
    <property type="entry name" value="Phage_integrase"/>
    <property type="match status" value="1"/>
</dbReference>
<dbReference type="CDD" id="cd01184">
    <property type="entry name" value="INT_C_like_1"/>
    <property type="match status" value="1"/>
</dbReference>
<dbReference type="PROSITE" id="PS51900">
    <property type="entry name" value="CB"/>
    <property type="match status" value="1"/>
</dbReference>
<keyword evidence="4" id="KW-0233">DNA recombination</keyword>
<evidence type="ECO:0000259" key="7">
    <source>
        <dbReference type="PROSITE" id="PS51898"/>
    </source>
</evidence>
<evidence type="ECO:0000256" key="3">
    <source>
        <dbReference type="ARBA" id="ARBA00023125"/>
    </source>
</evidence>
<feature type="domain" description="Core-binding (CB)" evidence="8">
    <location>
        <begin position="199"/>
        <end position="311"/>
    </location>
</feature>
<evidence type="ECO:0000256" key="5">
    <source>
        <dbReference type="PROSITE-ProRule" id="PRU01248"/>
    </source>
</evidence>
<comment type="similarity">
    <text evidence="1">Belongs to the 'phage' integrase family.</text>
</comment>
<evidence type="ECO:0000313" key="9">
    <source>
        <dbReference type="EMBL" id="SUB00848.1"/>
    </source>
</evidence>
<dbReference type="PROSITE" id="PS51898">
    <property type="entry name" value="TYR_RECOMBINASE"/>
    <property type="match status" value="1"/>
</dbReference>
<evidence type="ECO:0000256" key="4">
    <source>
        <dbReference type="ARBA" id="ARBA00023172"/>
    </source>
</evidence>
<dbReference type="AlphaFoldDB" id="A0A378ZUT3"/>
<dbReference type="PANTHER" id="PTHR30349:SF41">
    <property type="entry name" value="INTEGRASE_RECOMBINASE PROTEIN MJ0367-RELATED"/>
    <property type="match status" value="1"/>
</dbReference>
<dbReference type="Proteomes" id="UP000255000">
    <property type="component" value="Unassembled WGS sequence"/>
</dbReference>
<dbReference type="Gene3D" id="1.10.443.10">
    <property type="entry name" value="Intergrase catalytic core"/>
    <property type="match status" value="1"/>
</dbReference>
<keyword evidence="3 5" id="KW-0238">DNA-binding</keyword>
<dbReference type="RefSeq" id="WP_081626067.1">
    <property type="nucleotide sequence ID" value="NZ_UGSK01000001.1"/>
</dbReference>
<name>A0A378ZUT3_9HYPH</name>
<organism evidence="9 10">
    <name type="scientific">Pannonibacter phragmitetus</name>
    <dbReference type="NCBI Taxonomy" id="121719"/>
    <lineage>
        <taxon>Bacteria</taxon>
        <taxon>Pseudomonadati</taxon>
        <taxon>Pseudomonadota</taxon>
        <taxon>Alphaproteobacteria</taxon>
        <taxon>Hyphomicrobiales</taxon>
        <taxon>Stappiaceae</taxon>
        <taxon>Pannonibacter</taxon>
    </lineage>
</organism>
<evidence type="ECO:0000256" key="2">
    <source>
        <dbReference type="ARBA" id="ARBA00022908"/>
    </source>
</evidence>
<gene>
    <name evidence="9" type="ORF">NCTC13350_01773</name>
</gene>
<feature type="compositionally biased region" description="Polar residues" evidence="6">
    <location>
        <begin position="549"/>
        <end position="559"/>
    </location>
</feature>